<evidence type="ECO:0000313" key="3">
    <source>
        <dbReference type="Proteomes" id="UP001082703"/>
    </source>
</evidence>
<keyword evidence="3" id="KW-1185">Reference proteome</keyword>
<dbReference type="Proteomes" id="UP001082703">
    <property type="component" value="Unassembled WGS sequence"/>
</dbReference>
<feature type="compositionally biased region" description="Basic residues" evidence="1">
    <location>
        <begin position="1"/>
        <end position="11"/>
    </location>
</feature>
<dbReference type="EMBL" id="JAPOHA010000003">
    <property type="protein sequence ID" value="MCY1713442.1"/>
    <property type="molecule type" value="Genomic_DNA"/>
</dbReference>
<protein>
    <submittedName>
        <fullName evidence="2">Uncharacterized protein</fullName>
    </submittedName>
</protein>
<reference evidence="2 3" key="1">
    <citation type="submission" date="2022-11" db="EMBL/GenBank/DDBJ databases">
        <authorList>
            <person name="Caiyu Z."/>
        </authorList>
    </citation>
    <scope>NUCLEOTIDE SEQUENCE [LARGE SCALE GENOMIC DNA]</scope>
    <source>
        <strain evidence="2 3">YR-4</strain>
    </source>
</reference>
<comment type="caution">
    <text evidence="2">The sequence shown here is derived from an EMBL/GenBank/DDBJ whole genome shotgun (WGS) entry which is preliminary data.</text>
</comment>
<feature type="region of interest" description="Disordered" evidence="1">
    <location>
        <begin position="1"/>
        <end position="47"/>
    </location>
</feature>
<gene>
    <name evidence="2" type="ORF">OUY18_04125</name>
</gene>
<sequence length="47" mass="5402">MDKKKKNNHKMIRSDDQDNIPNTAGKSEDQNQEHNVKKVALGPNTKR</sequence>
<proteinExistence type="predicted"/>
<accession>A0ABT4BRD3</accession>
<evidence type="ECO:0000313" key="2">
    <source>
        <dbReference type="EMBL" id="MCY1713442.1"/>
    </source>
</evidence>
<organism evidence="2 3">
    <name type="scientific">Caproiciproducens galactitolivorans</name>
    <dbReference type="NCBI Taxonomy" id="642589"/>
    <lineage>
        <taxon>Bacteria</taxon>
        <taxon>Bacillati</taxon>
        <taxon>Bacillota</taxon>
        <taxon>Clostridia</taxon>
        <taxon>Eubacteriales</taxon>
        <taxon>Acutalibacteraceae</taxon>
        <taxon>Caproiciproducens</taxon>
    </lineage>
</organism>
<dbReference type="RefSeq" id="WP_268057454.1">
    <property type="nucleotide sequence ID" value="NZ_JAPOHA010000003.1"/>
</dbReference>
<evidence type="ECO:0000256" key="1">
    <source>
        <dbReference type="SAM" id="MobiDB-lite"/>
    </source>
</evidence>
<name>A0ABT4BRD3_9FIRM</name>
<feature type="compositionally biased region" description="Basic and acidic residues" evidence="1">
    <location>
        <begin position="26"/>
        <end position="36"/>
    </location>
</feature>